<evidence type="ECO:0000313" key="3">
    <source>
        <dbReference type="Proteomes" id="UP001054854"/>
    </source>
</evidence>
<dbReference type="SUPFAM" id="SSF47413">
    <property type="entry name" value="lambda repressor-like DNA-binding domains"/>
    <property type="match status" value="1"/>
</dbReference>
<dbReference type="SMART" id="SM00530">
    <property type="entry name" value="HTH_XRE"/>
    <property type="match status" value="1"/>
</dbReference>
<dbReference type="EMBL" id="BNEK01000002">
    <property type="protein sequence ID" value="GHJ25766.1"/>
    <property type="molecule type" value="Genomic_DNA"/>
</dbReference>
<dbReference type="RefSeq" id="WP_236255676.1">
    <property type="nucleotide sequence ID" value="NZ_BNEK01000002.1"/>
</dbReference>
<evidence type="ECO:0000313" key="2">
    <source>
        <dbReference type="EMBL" id="GHJ25766.1"/>
    </source>
</evidence>
<reference evidence="2" key="1">
    <citation type="submission" date="2024-05" db="EMBL/GenBank/DDBJ databases">
        <title>Whole genome shotgun sequence of Streptomyces hygroscopicus NBRC 113678.</title>
        <authorList>
            <person name="Komaki H."/>
            <person name="Tamura T."/>
        </authorList>
    </citation>
    <scope>NUCLEOTIDE SEQUENCE</scope>
    <source>
        <strain evidence="2">N11-34</strain>
    </source>
</reference>
<dbReference type="PROSITE" id="PS50943">
    <property type="entry name" value="HTH_CROC1"/>
    <property type="match status" value="1"/>
</dbReference>
<dbReference type="Gene3D" id="1.10.260.40">
    <property type="entry name" value="lambda repressor-like DNA-binding domains"/>
    <property type="match status" value="1"/>
</dbReference>
<feature type="domain" description="HTH cro/C1-type" evidence="1">
    <location>
        <begin position="10"/>
        <end position="64"/>
    </location>
</feature>
<dbReference type="CDD" id="cd00093">
    <property type="entry name" value="HTH_XRE"/>
    <property type="match status" value="1"/>
</dbReference>
<sequence length="380" mass="41717">MDSGEFCQRVREVLHERGMSVRAAARTLNYDPAYLSRVLSGKQRPSAQLIAGLDELLQVDRESSAPDASVSLIRVANGEEYAHAIRETSRRLVILDNDLGGLPIADAATRAFRTVYRRLGSGNYDRKYERDIQSAAAELAEVAGWALYDAEKHDTARRLNQEALFLAQLSGDRSIELLILQNIAMHSGWLGRHREELAIARSVIEGSRLSPRVEAIFRVREAKGLAGAGDHTGAARSFDHARSLLGDGVHDGDPSWSWWISANEIDGHHGSALQEACQFGDGIQFLQRALWQTSGARWVGYRSISAARLLDCFLSVNAWLDAEELACSIVASVDEIGSARTVTLLRTAIRRAQMADKTPSGVRDVLEHLGSAMASDPFTL</sequence>
<evidence type="ECO:0000259" key="1">
    <source>
        <dbReference type="PROSITE" id="PS50943"/>
    </source>
</evidence>
<dbReference type="Pfam" id="PF13560">
    <property type="entry name" value="HTH_31"/>
    <property type="match status" value="1"/>
</dbReference>
<dbReference type="InterPro" id="IPR010982">
    <property type="entry name" value="Lambda_DNA-bd_dom_sf"/>
</dbReference>
<gene>
    <name evidence="2" type="ORF">TPA0910_01990</name>
</gene>
<name>A0ABQ3TR26_STRHY</name>
<accession>A0ABQ3TR26</accession>
<organism evidence="2 3">
    <name type="scientific">Streptomyces hygroscopicus</name>
    <dbReference type="NCBI Taxonomy" id="1912"/>
    <lineage>
        <taxon>Bacteria</taxon>
        <taxon>Bacillati</taxon>
        <taxon>Actinomycetota</taxon>
        <taxon>Actinomycetes</taxon>
        <taxon>Kitasatosporales</taxon>
        <taxon>Streptomycetaceae</taxon>
        <taxon>Streptomyces</taxon>
        <taxon>Streptomyces violaceusniger group</taxon>
    </lineage>
</organism>
<dbReference type="Proteomes" id="UP001054854">
    <property type="component" value="Unassembled WGS sequence"/>
</dbReference>
<protein>
    <recommendedName>
        <fullName evidence="1">HTH cro/C1-type domain-containing protein</fullName>
    </recommendedName>
</protein>
<proteinExistence type="predicted"/>
<dbReference type="InterPro" id="IPR001387">
    <property type="entry name" value="Cro/C1-type_HTH"/>
</dbReference>
<keyword evidence="3" id="KW-1185">Reference proteome</keyword>
<comment type="caution">
    <text evidence="2">The sequence shown here is derived from an EMBL/GenBank/DDBJ whole genome shotgun (WGS) entry which is preliminary data.</text>
</comment>